<protein>
    <recommendedName>
        <fullName evidence="3">N-acetyltransferase domain-containing protein</fullName>
    </recommendedName>
</protein>
<gene>
    <name evidence="4" type="ORF">PVAG01_11295</name>
</gene>
<dbReference type="EMBL" id="JBFCZG010000011">
    <property type="protein sequence ID" value="KAL3417295.1"/>
    <property type="molecule type" value="Genomic_DNA"/>
</dbReference>
<name>A0ABR4P1X0_9HELO</name>
<keyword evidence="1" id="KW-0808">Transferase</keyword>
<comment type="caution">
    <text evidence="4">The sequence shown here is derived from an EMBL/GenBank/DDBJ whole genome shotgun (WGS) entry which is preliminary data.</text>
</comment>
<accession>A0ABR4P1X0</accession>
<dbReference type="CDD" id="cd04301">
    <property type="entry name" value="NAT_SF"/>
    <property type="match status" value="1"/>
</dbReference>
<dbReference type="PROSITE" id="PS51186">
    <property type="entry name" value="GNAT"/>
    <property type="match status" value="1"/>
</dbReference>
<dbReference type="Proteomes" id="UP001629113">
    <property type="component" value="Unassembled WGS sequence"/>
</dbReference>
<reference evidence="4 5" key="1">
    <citation type="submission" date="2024-06" db="EMBL/GenBank/DDBJ databases">
        <title>Complete genome of Phlyctema vagabunda strain 19-DSS-EL-015.</title>
        <authorList>
            <person name="Fiorenzani C."/>
        </authorList>
    </citation>
    <scope>NUCLEOTIDE SEQUENCE [LARGE SCALE GENOMIC DNA]</scope>
    <source>
        <strain evidence="4 5">19-DSS-EL-015</strain>
    </source>
</reference>
<dbReference type="InterPro" id="IPR050832">
    <property type="entry name" value="Bact_Acetyltransf"/>
</dbReference>
<organism evidence="4 5">
    <name type="scientific">Phlyctema vagabunda</name>
    <dbReference type="NCBI Taxonomy" id="108571"/>
    <lineage>
        <taxon>Eukaryota</taxon>
        <taxon>Fungi</taxon>
        <taxon>Dikarya</taxon>
        <taxon>Ascomycota</taxon>
        <taxon>Pezizomycotina</taxon>
        <taxon>Leotiomycetes</taxon>
        <taxon>Helotiales</taxon>
        <taxon>Dermateaceae</taxon>
        <taxon>Phlyctema</taxon>
    </lineage>
</organism>
<sequence>MAGPRQEYAITHLCTREQVLENVEQLSEILQTCVDEGSSIGFLAPLSTGEATQYWTSVSHLVTAGTCFLYILSSRSPSPRILGTIQLITIPKITHRHRGEVVKLLVRPEGRRKGVASALMRHVEVVAKDQGRELLMLDTATLSDAMAIYRNLGWEEWGTCKDYACWPDGSRCDATFFRKEI</sequence>
<evidence type="ECO:0000313" key="5">
    <source>
        <dbReference type="Proteomes" id="UP001629113"/>
    </source>
</evidence>
<dbReference type="PANTHER" id="PTHR43877:SF2">
    <property type="entry name" value="AMINOALKYLPHOSPHONATE N-ACETYLTRANSFERASE-RELATED"/>
    <property type="match status" value="1"/>
</dbReference>
<dbReference type="Pfam" id="PF00583">
    <property type="entry name" value="Acetyltransf_1"/>
    <property type="match status" value="1"/>
</dbReference>
<dbReference type="InterPro" id="IPR016181">
    <property type="entry name" value="Acyl_CoA_acyltransferase"/>
</dbReference>
<evidence type="ECO:0000313" key="4">
    <source>
        <dbReference type="EMBL" id="KAL3417295.1"/>
    </source>
</evidence>
<dbReference type="PANTHER" id="PTHR43877">
    <property type="entry name" value="AMINOALKYLPHOSPHONATE N-ACETYLTRANSFERASE-RELATED-RELATED"/>
    <property type="match status" value="1"/>
</dbReference>
<keyword evidence="2" id="KW-0012">Acyltransferase</keyword>
<proteinExistence type="predicted"/>
<evidence type="ECO:0000259" key="3">
    <source>
        <dbReference type="PROSITE" id="PS51186"/>
    </source>
</evidence>
<evidence type="ECO:0000256" key="1">
    <source>
        <dbReference type="ARBA" id="ARBA00022679"/>
    </source>
</evidence>
<evidence type="ECO:0000256" key="2">
    <source>
        <dbReference type="ARBA" id="ARBA00023315"/>
    </source>
</evidence>
<dbReference type="InterPro" id="IPR000182">
    <property type="entry name" value="GNAT_dom"/>
</dbReference>
<dbReference type="SUPFAM" id="SSF55729">
    <property type="entry name" value="Acyl-CoA N-acyltransferases (Nat)"/>
    <property type="match status" value="1"/>
</dbReference>
<dbReference type="Gene3D" id="3.40.630.30">
    <property type="match status" value="1"/>
</dbReference>
<keyword evidence="5" id="KW-1185">Reference proteome</keyword>
<feature type="domain" description="N-acetyltransferase" evidence="3">
    <location>
        <begin position="13"/>
        <end position="181"/>
    </location>
</feature>